<dbReference type="PANTHER" id="PTHR11102">
    <property type="entry name" value="SEL-1-LIKE PROTEIN"/>
    <property type="match status" value="1"/>
</dbReference>
<dbReference type="InterPro" id="IPR050767">
    <property type="entry name" value="Sel1_AlgK"/>
</dbReference>
<proteinExistence type="inferred from homology"/>
<dbReference type="EMBL" id="PYSW02000009">
    <property type="protein sequence ID" value="KAG2388743.1"/>
    <property type="molecule type" value="Genomic_DNA"/>
</dbReference>
<accession>A0AA88GYJ5</accession>
<evidence type="ECO:0000313" key="5">
    <source>
        <dbReference type="Proteomes" id="UP000816034"/>
    </source>
</evidence>
<dbReference type="SMART" id="SM00671">
    <property type="entry name" value="SEL1"/>
    <property type="match status" value="3"/>
</dbReference>
<dbReference type="PANTHER" id="PTHR11102:SF160">
    <property type="entry name" value="ERAD-ASSOCIATED E3 UBIQUITIN-PROTEIN LIGASE COMPONENT HRD3"/>
    <property type="match status" value="1"/>
</dbReference>
<sequence length="519" mass="59335">MFEKVDPAILPFSWRQQAEFFKVIVPLPNPNLKSKDLIVEVSSKHIRAEVRGGEVFVDIDLAIEIIPTDNDWSIKRGHIVFKLTKQSPIDLKFSFNSPIRFSNQECTEFKEQPAPLQNETKSDYFKLVKDDIVNNHLQFLEMCRDFARSQYPDDLDEQTRQQKAEEIYNRATKEEDISEVYNLYKAAADLGHAQSRELFAKLCLIEEDNDFGIVPSPQQAFEYMKKAAIENGSHTALFQLGNYFMKGIGTEKSYENALMCFTEHSIKDGNPTSMFNIGVLYHEGGSIANIPFNKDYKKAFAWWKLALNRGHALSAYNIGILLKSGDGIDKSLVKAFQYFKLANFMSEKIQIPTDVLIAIQEQQFNVFKGDDELVAEESPSPTDSNHVDEDEQRNVDFMDEKLYKKEQPEKNLLSEEEDEYVDEVLDITKIAGNARSPPTTYHEFDENEEEMEAILRQLSGNENNEKSSKNQQQPTQTPKTNHDSAGSEPSVGWKIAEYALTFGAMIGIGYLMKRSTEFH</sequence>
<evidence type="ECO:0000259" key="3">
    <source>
        <dbReference type="PROSITE" id="PS51203"/>
    </source>
</evidence>
<feature type="domain" description="CS" evidence="3">
    <location>
        <begin position="7"/>
        <end position="99"/>
    </location>
</feature>
<evidence type="ECO:0000256" key="1">
    <source>
        <dbReference type="ARBA" id="ARBA00038101"/>
    </source>
</evidence>
<dbReference type="Gene3D" id="1.25.40.10">
    <property type="entry name" value="Tetratricopeptide repeat domain"/>
    <property type="match status" value="1"/>
</dbReference>
<dbReference type="Pfam" id="PF04969">
    <property type="entry name" value="CS"/>
    <property type="match status" value="1"/>
</dbReference>
<dbReference type="Pfam" id="PF08238">
    <property type="entry name" value="Sel1"/>
    <property type="match status" value="4"/>
</dbReference>
<organism evidence="4 5">
    <name type="scientific">Naegleria lovaniensis</name>
    <name type="common">Amoeba</name>
    <dbReference type="NCBI Taxonomy" id="51637"/>
    <lineage>
        <taxon>Eukaryota</taxon>
        <taxon>Discoba</taxon>
        <taxon>Heterolobosea</taxon>
        <taxon>Tetramitia</taxon>
        <taxon>Eutetramitia</taxon>
        <taxon>Vahlkampfiidae</taxon>
        <taxon>Naegleria</taxon>
    </lineage>
</organism>
<feature type="compositionally biased region" description="Low complexity" evidence="2">
    <location>
        <begin position="469"/>
        <end position="479"/>
    </location>
</feature>
<reference evidence="4 5" key="1">
    <citation type="journal article" date="2018" name="BMC Genomics">
        <title>The genome of Naegleria lovaniensis, the basis for a comparative approach to unravel pathogenicity factors of the human pathogenic amoeba N. fowleri.</title>
        <authorList>
            <person name="Liechti N."/>
            <person name="Schurch N."/>
            <person name="Bruggmann R."/>
            <person name="Wittwer M."/>
        </authorList>
    </citation>
    <scope>NUCLEOTIDE SEQUENCE [LARGE SCALE GENOMIC DNA]</scope>
    <source>
        <strain evidence="4 5">ATCC 30569</strain>
    </source>
</reference>
<dbReference type="Gene3D" id="2.60.40.790">
    <property type="match status" value="1"/>
</dbReference>
<dbReference type="InterPro" id="IPR008978">
    <property type="entry name" value="HSP20-like_chaperone"/>
</dbReference>
<comment type="similarity">
    <text evidence="1">Belongs to the sel-1 family.</text>
</comment>
<comment type="caution">
    <text evidence="4">The sequence shown here is derived from an EMBL/GenBank/DDBJ whole genome shotgun (WGS) entry which is preliminary data.</text>
</comment>
<protein>
    <recommendedName>
        <fullName evidence="3">CS domain-containing protein</fullName>
    </recommendedName>
</protein>
<dbReference type="InterPro" id="IPR006597">
    <property type="entry name" value="Sel1-like"/>
</dbReference>
<dbReference type="SUPFAM" id="SSF81901">
    <property type="entry name" value="HCP-like"/>
    <property type="match status" value="1"/>
</dbReference>
<feature type="region of interest" description="Disordered" evidence="2">
    <location>
        <begin position="374"/>
        <end position="401"/>
    </location>
</feature>
<dbReference type="Proteomes" id="UP000816034">
    <property type="component" value="Unassembled WGS sequence"/>
</dbReference>
<evidence type="ECO:0000313" key="4">
    <source>
        <dbReference type="EMBL" id="KAG2388743.1"/>
    </source>
</evidence>
<dbReference type="SUPFAM" id="SSF49764">
    <property type="entry name" value="HSP20-like chaperones"/>
    <property type="match status" value="1"/>
</dbReference>
<gene>
    <name evidence="4" type="ORF">C9374_000182</name>
</gene>
<name>A0AA88GYJ5_NAELO</name>
<dbReference type="PROSITE" id="PS51203">
    <property type="entry name" value="CS"/>
    <property type="match status" value="1"/>
</dbReference>
<dbReference type="InterPro" id="IPR011990">
    <property type="entry name" value="TPR-like_helical_dom_sf"/>
</dbReference>
<dbReference type="InterPro" id="IPR007052">
    <property type="entry name" value="CS_dom"/>
</dbReference>
<keyword evidence="5" id="KW-1185">Reference proteome</keyword>
<dbReference type="GeneID" id="68092644"/>
<dbReference type="AlphaFoldDB" id="A0AA88GYJ5"/>
<feature type="region of interest" description="Disordered" evidence="2">
    <location>
        <begin position="462"/>
        <end position="489"/>
    </location>
</feature>
<evidence type="ECO:0000256" key="2">
    <source>
        <dbReference type="SAM" id="MobiDB-lite"/>
    </source>
</evidence>
<feature type="compositionally biased region" description="Basic and acidic residues" evidence="2">
    <location>
        <begin position="392"/>
        <end position="401"/>
    </location>
</feature>
<dbReference type="RefSeq" id="XP_044552735.1">
    <property type="nucleotide sequence ID" value="XM_044691169.1"/>
</dbReference>